<feature type="active site" evidence="10">
    <location>
        <position position="140"/>
    </location>
</feature>
<dbReference type="InterPro" id="IPR006204">
    <property type="entry name" value="GHMP_kinase_N_dom"/>
</dbReference>
<keyword evidence="6 10" id="KW-0418">Kinase</keyword>
<evidence type="ECO:0000259" key="12">
    <source>
        <dbReference type="Pfam" id="PF08544"/>
    </source>
</evidence>
<dbReference type="InterPro" id="IPR014721">
    <property type="entry name" value="Ribsml_uS5_D2-typ_fold_subgr"/>
</dbReference>
<evidence type="ECO:0000256" key="7">
    <source>
        <dbReference type="ARBA" id="ARBA00022840"/>
    </source>
</evidence>
<evidence type="ECO:0000256" key="8">
    <source>
        <dbReference type="ARBA" id="ARBA00023229"/>
    </source>
</evidence>
<evidence type="ECO:0000313" key="13">
    <source>
        <dbReference type="EMBL" id="MBH9551321.1"/>
    </source>
</evidence>
<dbReference type="InterPro" id="IPR020568">
    <property type="entry name" value="Ribosomal_Su5_D2-typ_SF"/>
</dbReference>
<dbReference type="Gene3D" id="3.30.230.10">
    <property type="match status" value="1"/>
</dbReference>
<keyword evidence="8 10" id="KW-0414">Isoprene biosynthesis</keyword>
<gene>
    <name evidence="10 13" type="primary">ispE</name>
    <name evidence="13" type="ORF">I7X43_00550</name>
</gene>
<dbReference type="Pfam" id="PF00288">
    <property type="entry name" value="GHMP_kinases_N"/>
    <property type="match status" value="1"/>
</dbReference>
<protein>
    <recommendedName>
        <fullName evidence="3 10">4-diphosphocytidyl-2-C-methyl-D-erythritol kinase</fullName>
        <shortName evidence="10">CMK</shortName>
        <ecNumber evidence="2 10">2.7.1.148</ecNumber>
    </recommendedName>
    <alternativeName>
        <fullName evidence="9 10">4-(cytidine-5'-diphospho)-2-C-methyl-D-erythritol kinase</fullName>
    </alternativeName>
</protein>
<dbReference type="PANTHER" id="PTHR43527:SF2">
    <property type="entry name" value="4-DIPHOSPHOCYTIDYL-2-C-METHYL-D-ERYTHRITOL KINASE, CHLOROPLASTIC"/>
    <property type="match status" value="1"/>
</dbReference>
<proteinExistence type="inferred from homology"/>
<evidence type="ECO:0000259" key="11">
    <source>
        <dbReference type="Pfam" id="PF00288"/>
    </source>
</evidence>
<dbReference type="PIRSF" id="PIRSF010376">
    <property type="entry name" value="IspE"/>
    <property type="match status" value="1"/>
</dbReference>
<keyword evidence="5 10" id="KW-0547">Nucleotide-binding</keyword>
<dbReference type="GO" id="GO:0005524">
    <property type="term" value="F:ATP binding"/>
    <property type="evidence" value="ECO:0007669"/>
    <property type="project" value="UniProtKB-UniRule"/>
</dbReference>
<dbReference type="GO" id="GO:0019288">
    <property type="term" value="P:isopentenyl diphosphate biosynthetic process, methylerythritol 4-phosphate pathway"/>
    <property type="evidence" value="ECO:0007669"/>
    <property type="project" value="UniProtKB-UniRule"/>
</dbReference>
<feature type="binding site" evidence="10">
    <location>
        <begin position="98"/>
        <end position="108"/>
    </location>
    <ligand>
        <name>ATP</name>
        <dbReference type="ChEBI" id="CHEBI:30616"/>
    </ligand>
</feature>
<evidence type="ECO:0000256" key="5">
    <source>
        <dbReference type="ARBA" id="ARBA00022741"/>
    </source>
</evidence>
<dbReference type="EC" id="2.7.1.148" evidence="2 10"/>
<dbReference type="GO" id="GO:0016114">
    <property type="term" value="P:terpenoid biosynthetic process"/>
    <property type="evidence" value="ECO:0007669"/>
    <property type="project" value="UniProtKB-UniRule"/>
</dbReference>
<dbReference type="RefSeq" id="WP_198098940.1">
    <property type="nucleotide sequence ID" value="NZ_JAEDAL010000001.1"/>
</dbReference>
<dbReference type="Gene3D" id="3.30.70.890">
    <property type="entry name" value="GHMP kinase, C-terminal domain"/>
    <property type="match status" value="1"/>
</dbReference>
<dbReference type="GO" id="GO:0050515">
    <property type="term" value="F:4-(cytidine 5'-diphospho)-2-C-methyl-D-erythritol kinase activity"/>
    <property type="evidence" value="ECO:0007669"/>
    <property type="project" value="UniProtKB-UniRule"/>
</dbReference>
<dbReference type="SUPFAM" id="SSF55060">
    <property type="entry name" value="GHMP Kinase, C-terminal domain"/>
    <property type="match status" value="1"/>
</dbReference>
<dbReference type="InterPro" id="IPR036554">
    <property type="entry name" value="GHMP_kinase_C_sf"/>
</dbReference>
<dbReference type="HAMAP" id="MF_00061">
    <property type="entry name" value="IspE"/>
    <property type="match status" value="1"/>
</dbReference>
<comment type="similarity">
    <text evidence="1 10">Belongs to the GHMP kinase family. IspE subfamily.</text>
</comment>
<comment type="catalytic activity">
    <reaction evidence="10">
        <text>4-CDP-2-C-methyl-D-erythritol + ATP = 4-CDP-2-C-methyl-D-erythritol 2-phosphate + ADP + H(+)</text>
        <dbReference type="Rhea" id="RHEA:18437"/>
        <dbReference type="ChEBI" id="CHEBI:15378"/>
        <dbReference type="ChEBI" id="CHEBI:30616"/>
        <dbReference type="ChEBI" id="CHEBI:57823"/>
        <dbReference type="ChEBI" id="CHEBI:57919"/>
        <dbReference type="ChEBI" id="CHEBI:456216"/>
        <dbReference type="EC" id="2.7.1.148"/>
    </reaction>
</comment>
<feature type="active site" evidence="10">
    <location>
        <position position="12"/>
    </location>
</feature>
<keyword evidence="4 10" id="KW-0808">Transferase</keyword>
<keyword evidence="7 10" id="KW-0067">ATP-binding</keyword>
<evidence type="ECO:0000256" key="3">
    <source>
        <dbReference type="ARBA" id="ARBA00017473"/>
    </source>
</evidence>
<comment type="caution">
    <text evidence="13">The sequence shown here is derived from an EMBL/GenBank/DDBJ whole genome shotgun (WGS) entry which is preliminary data.</text>
</comment>
<dbReference type="Proteomes" id="UP000620139">
    <property type="component" value="Unassembled WGS sequence"/>
</dbReference>
<comment type="pathway">
    <text evidence="10">Isoprenoid biosynthesis; isopentenyl diphosphate biosynthesis via DXP pathway; isopentenyl diphosphate from 1-deoxy-D-xylulose 5-phosphate: step 3/6.</text>
</comment>
<dbReference type="InterPro" id="IPR013750">
    <property type="entry name" value="GHMP_kinase_C_dom"/>
</dbReference>
<evidence type="ECO:0000256" key="4">
    <source>
        <dbReference type="ARBA" id="ARBA00022679"/>
    </source>
</evidence>
<feature type="domain" description="GHMP kinase C-terminal" evidence="12">
    <location>
        <begin position="215"/>
        <end position="259"/>
    </location>
</feature>
<dbReference type="Pfam" id="PF08544">
    <property type="entry name" value="GHMP_kinases_C"/>
    <property type="match status" value="1"/>
</dbReference>
<evidence type="ECO:0000313" key="14">
    <source>
        <dbReference type="Proteomes" id="UP000620139"/>
    </source>
</evidence>
<evidence type="ECO:0000256" key="9">
    <source>
        <dbReference type="ARBA" id="ARBA00032554"/>
    </source>
</evidence>
<evidence type="ECO:0000256" key="10">
    <source>
        <dbReference type="HAMAP-Rule" id="MF_00061"/>
    </source>
</evidence>
<sequence>MHALYDLPAPAKLNLYLHVVGKRPDGYHLLESLFVPIDWGDSLHLVRRTDGRIVRHDLHPATAEPLPADDLCTRAARLLQKASGSTAGVDIHLHKRLPSGAGLGGGSSDAATVLIGLNRLWNLHLSRAQLMALGLQLGADLPFFLGTGPAFAQGIGENLRAVAFPATRFAVIKPRQSLPTRAIFSSPLLQTSKSQAIVAGSFADNIVLDWKAKRNDLQASASAQCAEIDDALQCLFSRFGNSRMTGSGSAVFAEVGSDDSPMATELVDFGIGMHHQWEGRVCRSLESLPLAPWLKD</sequence>
<accession>A0A931ITN8</accession>
<name>A0A931ITN8_9BURK</name>
<dbReference type="InterPro" id="IPR004424">
    <property type="entry name" value="IspE"/>
</dbReference>
<dbReference type="EMBL" id="JAEDAL010000001">
    <property type="protein sequence ID" value="MBH9551321.1"/>
    <property type="molecule type" value="Genomic_DNA"/>
</dbReference>
<dbReference type="SUPFAM" id="SSF54211">
    <property type="entry name" value="Ribosomal protein S5 domain 2-like"/>
    <property type="match status" value="1"/>
</dbReference>
<reference evidence="13" key="1">
    <citation type="submission" date="2020-12" db="EMBL/GenBank/DDBJ databases">
        <title>The genome sequence of Inhella sp. 4Y17.</title>
        <authorList>
            <person name="Liu Y."/>
        </authorList>
    </citation>
    <scope>NUCLEOTIDE SEQUENCE</scope>
    <source>
        <strain evidence="13">4Y10</strain>
    </source>
</reference>
<dbReference type="PANTHER" id="PTHR43527">
    <property type="entry name" value="4-DIPHOSPHOCYTIDYL-2-C-METHYL-D-ERYTHRITOL KINASE, CHLOROPLASTIC"/>
    <property type="match status" value="1"/>
</dbReference>
<evidence type="ECO:0000256" key="6">
    <source>
        <dbReference type="ARBA" id="ARBA00022777"/>
    </source>
</evidence>
<feature type="domain" description="GHMP kinase N-terminal" evidence="11">
    <location>
        <begin position="71"/>
        <end position="145"/>
    </location>
</feature>
<keyword evidence="14" id="KW-1185">Reference proteome</keyword>
<comment type="function">
    <text evidence="10">Catalyzes the phosphorylation of the position 2 hydroxy group of 4-diphosphocytidyl-2C-methyl-D-erythritol.</text>
</comment>
<dbReference type="NCBIfam" id="TIGR00154">
    <property type="entry name" value="ispE"/>
    <property type="match status" value="1"/>
</dbReference>
<dbReference type="AlphaFoldDB" id="A0A931ITN8"/>
<organism evidence="13 14">
    <name type="scientific">Inhella gelatinilytica</name>
    <dbReference type="NCBI Taxonomy" id="2795030"/>
    <lineage>
        <taxon>Bacteria</taxon>
        <taxon>Pseudomonadati</taxon>
        <taxon>Pseudomonadota</taxon>
        <taxon>Betaproteobacteria</taxon>
        <taxon>Burkholderiales</taxon>
        <taxon>Sphaerotilaceae</taxon>
        <taxon>Inhella</taxon>
    </lineage>
</organism>
<evidence type="ECO:0000256" key="1">
    <source>
        <dbReference type="ARBA" id="ARBA00009684"/>
    </source>
</evidence>
<evidence type="ECO:0000256" key="2">
    <source>
        <dbReference type="ARBA" id="ARBA00012052"/>
    </source>
</evidence>